<evidence type="ECO:0000313" key="2">
    <source>
        <dbReference type="EMBL" id="MBM7415485.1"/>
    </source>
</evidence>
<evidence type="ECO:0000313" key="3">
    <source>
        <dbReference type="Proteomes" id="UP000703038"/>
    </source>
</evidence>
<accession>A0ABS2KU61</accession>
<dbReference type="GO" id="GO:0004497">
    <property type="term" value="F:monooxygenase activity"/>
    <property type="evidence" value="ECO:0007669"/>
    <property type="project" value="UniProtKB-KW"/>
</dbReference>
<dbReference type="Pfam" id="PF11695">
    <property type="entry name" value="DUF3291"/>
    <property type="match status" value="1"/>
</dbReference>
<dbReference type="SUPFAM" id="SSF54909">
    <property type="entry name" value="Dimeric alpha+beta barrel"/>
    <property type="match status" value="1"/>
</dbReference>
<dbReference type="InterPro" id="IPR021708">
    <property type="entry name" value="DUF3291"/>
</dbReference>
<dbReference type="Gene3D" id="3.30.70.100">
    <property type="match status" value="1"/>
</dbReference>
<organism evidence="2 3">
    <name type="scientific">Rhodococcoides corynebacterioides</name>
    <dbReference type="NCBI Taxonomy" id="53972"/>
    <lineage>
        <taxon>Bacteria</taxon>
        <taxon>Bacillati</taxon>
        <taxon>Actinomycetota</taxon>
        <taxon>Actinomycetes</taxon>
        <taxon>Mycobacteriales</taxon>
        <taxon>Nocardiaceae</taxon>
        <taxon>Rhodococcoides</taxon>
    </lineage>
</organism>
<evidence type="ECO:0000259" key="1">
    <source>
        <dbReference type="Pfam" id="PF11695"/>
    </source>
</evidence>
<dbReference type="RefSeq" id="WP_204868527.1">
    <property type="nucleotide sequence ID" value="NZ_JAFBBK010000001.1"/>
</dbReference>
<reference evidence="2 3" key="1">
    <citation type="submission" date="2021-01" db="EMBL/GenBank/DDBJ databases">
        <title>Genomics of switchgrass bacterial isolates.</title>
        <authorList>
            <person name="Shade A."/>
        </authorList>
    </citation>
    <scope>NUCLEOTIDE SEQUENCE [LARGE SCALE GENOMIC DNA]</scope>
    <source>
        <strain evidence="2 3">PvP111</strain>
    </source>
</reference>
<comment type="caution">
    <text evidence="2">The sequence shown here is derived from an EMBL/GenBank/DDBJ whole genome shotgun (WGS) entry which is preliminary data.</text>
</comment>
<keyword evidence="2" id="KW-0560">Oxidoreductase</keyword>
<gene>
    <name evidence="2" type="ORF">JOE42_002218</name>
</gene>
<proteinExistence type="predicted"/>
<dbReference type="EMBL" id="JAFBBK010000001">
    <property type="protein sequence ID" value="MBM7415485.1"/>
    <property type="molecule type" value="Genomic_DNA"/>
</dbReference>
<name>A0ABS2KU61_9NOCA</name>
<feature type="domain" description="DUF3291" evidence="1">
    <location>
        <begin position="60"/>
        <end position="125"/>
    </location>
</feature>
<dbReference type="Proteomes" id="UP000703038">
    <property type="component" value="Unassembled WGS sequence"/>
</dbReference>
<protein>
    <submittedName>
        <fullName evidence="2">Quinol monooxygenase YgiN</fullName>
    </submittedName>
</protein>
<dbReference type="InterPro" id="IPR011008">
    <property type="entry name" value="Dimeric_a/b-barrel"/>
</dbReference>
<sequence>MVALPWSAGPQDADELDTSVVMASRFELTSARHVLPFLIASLRVHHQVRRAEGAVGVALIARPLRREFYTLSAWRDRDAIDAMVSAEPHRSVMKAFRKQTADAEFTFWTIPASERPNWTDARTRLGR</sequence>
<keyword evidence="3" id="KW-1185">Reference proteome</keyword>
<keyword evidence="2" id="KW-0503">Monooxygenase</keyword>